<reference evidence="2 3" key="1">
    <citation type="submission" date="2020-08" db="EMBL/GenBank/DDBJ databases">
        <title>Sequencing the genomes of 1000 actinobacteria strains.</title>
        <authorList>
            <person name="Klenk H.-P."/>
        </authorList>
    </citation>
    <scope>NUCLEOTIDE SEQUENCE [LARGE SCALE GENOMIC DNA]</scope>
    <source>
        <strain evidence="2 3">DSM 105369</strain>
    </source>
</reference>
<dbReference type="Pfam" id="PF01551">
    <property type="entry name" value="Peptidase_M23"/>
    <property type="match status" value="1"/>
</dbReference>
<organism evidence="2 3">
    <name type="scientific">Flexivirga oryzae</name>
    <dbReference type="NCBI Taxonomy" id="1794944"/>
    <lineage>
        <taxon>Bacteria</taxon>
        <taxon>Bacillati</taxon>
        <taxon>Actinomycetota</taxon>
        <taxon>Actinomycetes</taxon>
        <taxon>Micrococcales</taxon>
        <taxon>Dermacoccaceae</taxon>
        <taxon>Flexivirga</taxon>
    </lineage>
</organism>
<dbReference type="PANTHER" id="PTHR21666">
    <property type="entry name" value="PEPTIDASE-RELATED"/>
    <property type="match status" value="1"/>
</dbReference>
<dbReference type="GO" id="GO:0004222">
    <property type="term" value="F:metalloendopeptidase activity"/>
    <property type="evidence" value="ECO:0007669"/>
    <property type="project" value="TreeGrafter"/>
</dbReference>
<dbReference type="PANTHER" id="PTHR21666:SF270">
    <property type="entry name" value="MUREIN HYDROLASE ACTIVATOR ENVC"/>
    <property type="match status" value="1"/>
</dbReference>
<dbReference type="AlphaFoldDB" id="A0A839NA17"/>
<keyword evidence="2" id="KW-0378">Hydrolase</keyword>
<dbReference type="Gene3D" id="2.70.70.10">
    <property type="entry name" value="Glucose Permease (Domain IIA)"/>
    <property type="match status" value="1"/>
</dbReference>
<dbReference type="InterPro" id="IPR050570">
    <property type="entry name" value="Cell_wall_metabolism_enzyme"/>
</dbReference>
<dbReference type="CDD" id="cd12797">
    <property type="entry name" value="M23_peptidase"/>
    <property type="match status" value="1"/>
</dbReference>
<comment type="caution">
    <text evidence="2">The sequence shown here is derived from an EMBL/GenBank/DDBJ whole genome shotgun (WGS) entry which is preliminary data.</text>
</comment>
<dbReference type="InterPro" id="IPR016047">
    <property type="entry name" value="M23ase_b-sheet_dom"/>
</dbReference>
<evidence type="ECO:0000313" key="3">
    <source>
        <dbReference type="Proteomes" id="UP000559182"/>
    </source>
</evidence>
<name>A0A839NA17_9MICO</name>
<sequence length="91" mass="9294">MRALHDGVVSAAGWNGGAGLRVAIELGNGTSAIYAHLSRQLVAPGARVSAGQVVAYSGNTGNSTGPHLHLEIHTGGAAIDPLPWLRTRGIF</sequence>
<dbReference type="Proteomes" id="UP000559182">
    <property type="component" value="Unassembled WGS sequence"/>
</dbReference>
<accession>A0A839NA17</accession>
<keyword evidence="3" id="KW-1185">Reference proteome</keyword>
<gene>
    <name evidence="2" type="ORF">FHU39_002039</name>
</gene>
<proteinExistence type="predicted"/>
<feature type="domain" description="M23ase beta-sheet core" evidence="1">
    <location>
        <begin position="2"/>
        <end position="81"/>
    </location>
</feature>
<evidence type="ECO:0000259" key="1">
    <source>
        <dbReference type="Pfam" id="PF01551"/>
    </source>
</evidence>
<protein>
    <submittedName>
        <fullName evidence="2">Murein DD-endopeptidase MepM/ murein hydrolase activator NlpD</fullName>
    </submittedName>
</protein>
<evidence type="ECO:0000313" key="2">
    <source>
        <dbReference type="EMBL" id="MBB2892055.1"/>
    </source>
</evidence>
<dbReference type="SUPFAM" id="SSF51261">
    <property type="entry name" value="Duplicated hybrid motif"/>
    <property type="match status" value="1"/>
</dbReference>
<dbReference type="EMBL" id="JACHVQ010000001">
    <property type="protein sequence ID" value="MBB2892055.1"/>
    <property type="molecule type" value="Genomic_DNA"/>
</dbReference>
<dbReference type="InterPro" id="IPR011055">
    <property type="entry name" value="Dup_hybrid_motif"/>
</dbReference>